<feature type="non-terminal residue" evidence="2">
    <location>
        <position position="70"/>
    </location>
</feature>
<sequence length="70" mass="8123">TTRPHLFTKATRNDDKELPADTNSNEETKDVDETDEEENISLTPEMDRANNIYHQAMKLINVTVNRQYEA</sequence>
<accession>A0A8S3B530</accession>
<evidence type="ECO:0000256" key="1">
    <source>
        <dbReference type="SAM" id="MobiDB-lite"/>
    </source>
</evidence>
<evidence type="ECO:0000313" key="2">
    <source>
        <dbReference type="EMBL" id="CAF4796726.1"/>
    </source>
</evidence>
<dbReference type="AlphaFoldDB" id="A0A8S3B530"/>
<protein>
    <submittedName>
        <fullName evidence="2">Uncharacterized protein</fullName>
    </submittedName>
</protein>
<dbReference type="EMBL" id="CAJOBJ010148994">
    <property type="protein sequence ID" value="CAF4796726.1"/>
    <property type="molecule type" value="Genomic_DNA"/>
</dbReference>
<name>A0A8S3B530_9BILA</name>
<organism evidence="2 3">
    <name type="scientific">Rotaria magnacalcarata</name>
    <dbReference type="NCBI Taxonomy" id="392030"/>
    <lineage>
        <taxon>Eukaryota</taxon>
        <taxon>Metazoa</taxon>
        <taxon>Spiralia</taxon>
        <taxon>Gnathifera</taxon>
        <taxon>Rotifera</taxon>
        <taxon>Eurotatoria</taxon>
        <taxon>Bdelloidea</taxon>
        <taxon>Philodinida</taxon>
        <taxon>Philodinidae</taxon>
        <taxon>Rotaria</taxon>
    </lineage>
</organism>
<feature type="region of interest" description="Disordered" evidence="1">
    <location>
        <begin position="1"/>
        <end position="39"/>
    </location>
</feature>
<feature type="compositionally biased region" description="Acidic residues" evidence="1">
    <location>
        <begin position="29"/>
        <end position="39"/>
    </location>
</feature>
<reference evidence="2" key="1">
    <citation type="submission" date="2021-02" db="EMBL/GenBank/DDBJ databases">
        <authorList>
            <person name="Nowell W R."/>
        </authorList>
    </citation>
    <scope>NUCLEOTIDE SEQUENCE</scope>
</reference>
<gene>
    <name evidence="2" type="ORF">GIL414_LOCUS46978</name>
</gene>
<feature type="non-terminal residue" evidence="2">
    <location>
        <position position="1"/>
    </location>
</feature>
<evidence type="ECO:0000313" key="3">
    <source>
        <dbReference type="Proteomes" id="UP000681720"/>
    </source>
</evidence>
<proteinExistence type="predicted"/>
<comment type="caution">
    <text evidence="2">The sequence shown here is derived from an EMBL/GenBank/DDBJ whole genome shotgun (WGS) entry which is preliminary data.</text>
</comment>
<dbReference type="Proteomes" id="UP000681720">
    <property type="component" value="Unassembled WGS sequence"/>
</dbReference>